<reference evidence="6" key="1">
    <citation type="submission" date="2016-11" db="EMBL/GenBank/DDBJ databases">
        <authorList>
            <person name="Varghese N."/>
            <person name="Submissions S."/>
        </authorList>
    </citation>
    <scope>NUCLEOTIDE SEQUENCE [LARGE SCALE GENOMIC DNA]</scope>
    <source>
        <strain evidence="6">DSM 16990</strain>
    </source>
</reference>
<dbReference type="InterPro" id="IPR036249">
    <property type="entry name" value="Thioredoxin-like_sf"/>
</dbReference>
<dbReference type="CDD" id="cd02966">
    <property type="entry name" value="TlpA_like_family"/>
    <property type="match status" value="1"/>
</dbReference>
<keyword evidence="2" id="KW-0201">Cytochrome c-type biogenesis</keyword>
<evidence type="ECO:0000259" key="4">
    <source>
        <dbReference type="PROSITE" id="PS51352"/>
    </source>
</evidence>
<dbReference type="PANTHER" id="PTHR42852:SF13">
    <property type="entry name" value="PROTEIN DIPZ"/>
    <property type="match status" value="1"/>
</dbReference>
<proteinExistence type="predicted"/>
<evidence type="ECO:0000313" key="6">
    <source>
        <dbReference type="Proteomes" id="UP000184287"/>
    </source>
</evidence>
<dbReference type="STRING" id="288992.SAMN04488522_11010"/>
<sequence length="638" mass="72376">MKRISLLCLLLTVILRVQGQRVEIKPERPNRGDEVTVTYHSGAADALISKEAPELNIVFTYSTFYELPPKLPMKKQGDNWVASFKLQRYATFASFYFQSGTQKDQPAADRHYTIAVYNGAQRVRDGYLHESYSLNAQMPKSRSLPGLQLDLLQKELTLYPENYEARVRVQSTKMILAKTPEEKLKYRNEARRIIAAKFEEAPTIMANLNKVTMGYLIIGEKSRLDSLRRVVLERYPKSDVARDYMTTLFAKEKDVTKKIAELEKVLKENDQEGEEGSTGIHSILFDHYLSTGQAKKAVYHAGKTMKEISPQTPLRLKEIAAKLTAGKLAPDTAIAYAERSLRMVDQWPVGVIRFFPEYGHIPSFVADSTRLKAVVEARSTLLSIIALNKLYLGDRIAALDYISQSAEKGTNRESLINIATVYEQTGDPRKAFDALWKILLDTPEDTTVTHLAKLNFLKFNPSEAEFKAKVKELEGKKIARLTNALKKQKMNAPGPELTAITDLRGNVQTKEMRKGKVVVLDFWATWCVPCMQEMPYLQKVYHKYKNNPDVMFMVVNTGAKNTIKDAIDWGKKNPQYDFPLYFNSDPDIGEKVGFTLIPTIAVIDQQGALQFRTIGFEGAELEHKLAVQIDILLEEVRK</sequence>
<evidence type="ECO:0000256" key="2">
    <source>
        <dbReference type="ARBA" id="ARBA00022748"/>
    </source>
</evidence>
<gene>
    <name evidence="5" type="ORF">SAMN04488522_11010</name>
</gene>
<dbReference type="GO" id="GO:0030313">
    <property type="term" value="C:cell envelope"/>
    <property type="evidence" value="ECO:0007669"/>
    <property type="project" value="UniProtKB-SubCell"/>
</dbReference>
<feature type="domain" description="Thioredoxin" evidence="4">
    <location>
        <begin position="488"/>
        <end position="634"/>
    </location>
</feature>
<dbReference type="PANTHER" id="PTHR42852">
    <property type="entry name" value="THIOL:DISULFIDE INTERCHANGE PROTEIN DSBE"/>
    <property type="match status" value="1"/>
</dbReference>
<evidence type="ECO:0000256" key="3">
    <source>
        <dbReference type="ARBA" id="ARBA00023284"/>
    </source>
</evidence>
<dbReference type="Gene3D" id="3.40.30.10">
    <property type="entry name" value="Glutaredoxin"/>
    <property type="match status" value="1"/>
</dbReference>
<dbReference type="PROSITE" id="PS51352">
    <property type="entry name" value="THIOREDOXIN_2"/>
    <property type="match status" value="1"/>
</dbReference>
<dbReference type="EMBL" id="FQUQ01000010">
    <property type="protein sequence ID" value="SHH02849.1"/>
    <property type="molecule type" value="Genomic_DNA"/>
</dbReference>
<dbReference type="GO" id="GO:0016491">
    <property type="term" value="F:oxidoreductase activity"/>
    <property type="evidence" value="ECO:0007669"/>
    <property type="project" value="InterPro"/>
</dbReference>
<dbReference type="Proteomes" id="UP000184287">
    <property type="component" value="Unassembled WGS sequence"/>
</dbReference>
<protein>
    <submittedName>
        <fullName evidence="5">Thiol-disulfide isomerase or thioredoxin</fullName>
    </submittedName>
</protein>
<evidence type="ECO:0000313" key="5">
    <source>
        <dbReference type="EMBL" id="SHH02849.1"/>
    </source>
</evidence>
<keyword evidence="3" id="KW-0676">Redox-active center</keyword>
<dbReference type="InterPro" id="IPR013740">
    <property type="entry name" value="Redoxin"/>
</dbReference>
<comment type="subcellular location">
    <subcellularLocation>
        <location evidence="1">Cell envelope</location>
    </subcellularLocation>
</comment>
<dbReference type="PROSITE" id="PS00194">
    <property type="entry name" value="THIOREDOXIN_1"/>
    <property type="match status" value="1"/>
</dbReference>
<dbReference type="InterPro" id="IPR050553">
    <property type="entry name" value="Thioredoxin_ResA/DsbE_sf"/>
</dbReference>
<dbReference type="Pfam" id="PF08534">
    <property type="entry name" value="Redoxin"/>
    <property type="match status" value="1"/>
</dbReference>
<organism evidence="5 6">
    <name type="scientific">Pedobacter caeni</name>
    <dbReference type="NCBI Taxonomy" id="288992"/>
    <lineage>
        <taxon>Bacteria</taxon>
        <taxon>Pseudomonadati</taxon>
        <taxon>Bacteroidota</taxon>
        <taxon>Sphingobacteriia</taxon>
        <taxon>Sphingobacteriales</taxon>
        <taxon>Sphingobacteriaceae</taxon>
        <taxon>Pedobacter</taxon>
    </lineage>
</organism>
<dbReference type="SUPFAM" id="SSF52833">
    <property type="entry name" value="Thioredoxin-like"/>
    <property type="match status" value="1"/>
</dbReference>
<dbReference type="InterPro" id="IPR011990">
    <property type="entry name" value="TPR-like_helical_dom_sf"/>
</dbReference>
<dbReference type="InterPro" id="IPR013766">
    <property type="entry name" value="Thioredoxin_domain"/>
</dbReference>
<dbReference type="GO" id="GO:0017004">
    <property type="term" value="P:cytochrome complex assembly"/>
    <property type="evidence" value="ECO:0007669"/>
    <property type="project" value="UniProtKB-KW"/>
</dbReference>
<dbReference type="Gene3D" id="1.25.40.10">
    <property type="entry name" value="Tetratricopeptide repeat domain"/>
    <property type="match status" value="1"/>
</dbReference>
<accession>A0A1M5PMP4</accession>
<dbReference type="GO" id="GO:0006950">
    <property type="term" value="P:response to stress"/>
    <property type="evidence" value="ECO:0007669"/>
    <property type="project" value="UniProtKB-ARBA"/>
</dbReference>
<dbReference type="InterPro" id="IPR017937">
    <property type="entry name" value="Thioredoxin_CS"/>
</dbReference>
<dbReference type="GO" id="GO:0016853">
    <property type="term" value="F:isomerase activity"/>
    <property type="evidence" value="ECO:0007669"/>
    <property type="project" value="UniProtKB-KW"/>
</dbReference>
<name>A0A1M5PMP4_9SPHI</name>
<keyword evidence="5" id="KW-0413">Isomerase</keyword>
<dbReference type="AlphaFoldDB" id="A0A1M5PMP4"/>
<keyword evidence="6" id="KW-1185">Reference proteome</keyword>
<evidence type="ECO:0000256" key="1">
    <source>
        <dbReference type="ARBA" id="ARBA00004196"/>
    </source>
</evidence>